<dbReference type="GO" id="GO:0005525">
    <property type="term" value="F:GTP binding"/>
    <property type="evidence" value="ECO:0007669"/>
    <property type="project" value="UniProtKB-KW"/>
</dbReference>
<dbReference type="Pfam" id="PF02881">
    <property type="entry name" value="SRP54_N"/>
    <property type="match status" value="1"/>
</dbReference>
<feature type="non-terminal residue" evidence="12">
    <location>
        <position position="1"/>
    </location>
</feature>
<dbReference type="SUPFAM" id="SSF47364">
    <property type="entry name" value="Domain of the SRP/SRP receptor G-proteins"/>
    <property type="match status" value="1"/>
</dbReference>
<dbReference type="HAMAP" id="MF_00920">
    <property type="entry name" value="FtsY"/>
    <property type="match status" value="1"/>
</dbReference>
<evidence type="ECO:0000313" key="13">
    <source>
        <dbReference type="Proteomes" id="UP000823613"/>
    </source>
</evidence>
<dbReference type="PROSITE" id="PS00300">
    <property type="entry name" value="SRP54"/>
    <property type="match status" value="1"/>
</dbReference>
<reference evidence="12" key="2">
    <citation type="journal article" date="2021" name="PeerJ">
        <title>Extensive microbial diversity within the chicken gut microbiome revealed by metagenomics and culture.</title>
        <authorList>
            <person name="Gilroy R."/>
            <person name="Ravi A."/>
            <person name="Getino M."/>
            <person name="Pursley I."/>
            <person name="Horton D.L."/>
            <person name="Alikhan N.F."/>
            <person name="Baker D."/>
            <person name="Gharbi K."/>
            <person name="Hall N."/>
            <person name="Watson M."/>
            <person name="Adriaenssens E.M."/>
            <person name="Foster-Nyarko E."/>
            <person name="Jarju S."/>
            <person name="Secka A."/>
            <person name="Antonio M."/>
            <person name="Oren A."/>
            <person name="Chaudhuri R.R."/>
            <person name="La Ragione R."/>
            <person name="Hildebrand F."/>
            <person name="Pallen M.J."/>
        </authorList>
    </citation>
    <scope>NUCLEOTIDE SEQUENCE</scope>
    <source>
        <strain evidence="12">11159</strain>
    </source>
</reference>
<comment type="catalytic activity">
    <reaction evidence="10">
        <text>GTP + H2O = GDP + phosphate + H(+)</text>
        <dbReference type="Rhea" id="RHEA:19669"/>
        <dbReference type="ChEBI" id="CHEBI:15377"/>
        <dbReference type="ChEBI" id="CHEBI:15378"/>
        <dbReference type="ChEBI" id="CHEBI:37565"/>
        <dbReference type="ChEBI" id="CHEBI:43474"/>
        <dbReference type="ChEBI" id="CHEBI:58189"/>
        <dbReference type="EC" id="3.6.5.4"/>
    </reaction>
</comment>
<dbReference type="InterPro" id="IPR013822">
    <property type="entry name" value="Signal_recog_particl_SRP54_hlx"/>
</dbReference>
<evidence type="ECO:0000256" key="1">
    <source>
        <dbReference type="ARBA" id="ARBA00004413"/>
    </source>
</evidence>
<keyword evidence="3" id="KW-1003">Cell membrane</keyword>
<evidence type="ECO:0000259" key="11">
    <source>
        <dbReference type="PROSITE" id="PS00300"/>
    </source>
</evidence>
<name>A0A9D9GX87_9BACL</name>
<dbReference type="InterPro" id="IPR027417">
    <property type="entry name" value="P-loop_NTPase"/>
</dbReference>
<dbReference type="SUPFAM" id="SSF52540">
    <property type="entry name" value="P-loop containing nucleoside triphosphate hydrolases"/>
    <property type="match status" value="1"/>
</dbReference>
<keyword evidence="5" id="KW-0547">Nucleotide-binding</keyword>
<reference evidence="12" key="1">
    <citation type="submission" date="2020-10" db="EMBL/GenBank/DDBJ databases">
        <authorList>
            <person name="Gilroy R."/>
        </authorList>
    </citation>
    <scope>NUCLEOTIDE SEQUENCE</scope>
    <source>
        <strain evidence="12">11159</strain>
    </source>
</reference>
<dbReference type="Gene3D" id="1.20.120.140">
    <property type="entry name" value="Signal recognition particle SRP54, nucleotide-binding domain"/>
    <property type="match status" value="1"/>
</dbReference>
<evidence type="ECO:0000256" key="3">
    <source>
        <dbReference type="ARBA" id="ARBA00022475"/>
    </source>
</evidence>
<dbReference type="SMART" id="SM00382">
    <property type="entry name" value="AAA"/>
    <property type="match status" value="1"/>
</dbReference>
<feature type="domain" description="SRP54-type proteins GTP-binding" evidence="11">
    <location>
        <begin position="246"/>
        <end position="259"/>
    </location>
</feature>
<comment type="caution">
    <text evidence="12">The sequence shown here is derived from an EMBL/GenBank/DDBJ whole genome shotgun (WGS) entry which is preliminary data.</text>
</comment>
<evidence type="ECO:0000256" key="10">
    <source>
        <dbReference type="ARBA" id="ARBA00048027"/>
    </source>
</evidence>
<evidence type="ECO:0000256" key="5">
    <source>
        <dbReference type="ARBA" id="ARBA00022741"/>
    </source>
</evidence>
<keyword evidence="7" id="KW-0342">GTP-binding</keyword>
<keyword evidence="6" id="KW-0378">Hydrolase</keyword>
<proteinExistence type="inferred from homology"/>
<keyword evidence="4" id="KW-0963">Cytoplasm</keyword>
<evidence type="ECO:0000256" key="9">
    <source>
        <dbReference type="ARBA" id="ARBA00023170"/>
    </source>
</evidence>
<dbReference type="SMART" id="SM00962">
    <property type="entry name" value="SRP54"/>
    <property type="match status" value="1"/>
</dbReference>
<protein>
    <submittedName>
        <fullName evidence="12">Signal recognition particle-docking protein FtsY</fullName>
    </submittedName>
</protein>
<comment type="similarity">
    <text evidence="2">Belongs to the GTP-binding SRP family.</text>
</comment>
<dbReference type="GO" id="GO:0005047">
    <property type="term" value="F:signal recognition particle binding"/>
    <property type="evidence" value="ECO:0007669"/>
    <property type="project" value="TreeGrafter"/>
</dbReference>
<dbReference type="GO" id="GO:0005886">
    <property type="term" value="C:plasma membrane"/>
    <property type="evidence" value="ECO:0007669"/>
    <property type="project" value="UniProtKB-SubCell"/>
</dbReference>
<keyword evidence="9" id="KW-0675">Receptor</keyword>
<evidence type="ECO:0000256" key="8">
    <source>
        <dbReference type="ARBA" id="ARBA00023136"/>
    </source>
</evidence>
<dbReference type="GO" id="GO:0003924">
    <property type="term" value="F:GTPase activity"/>
    <property type="evidence" value="ECO:0007669"/>
    <property type="project" value="TreeGrafter"/>
</dbReference>
<evidence type="ECO:0000313" key="12">
    <source>
        <dbReference type="EMBL" id="MBO8427612.1"/>
    </source>
</evidence>
<dbReference type="AlphaFoldDB" id="A0A9D9GX87"/>
<dbReference type="PANTHER" id="PTHR43134">
    <property type="entry name" value="SIGNAL RECOGNITION PARTICLE RECEPTOR SUBUNIT ALPHA"/>
    <property type="match status" value="1"/>
</dbReference>
<evidence type="ECO:0000256" key="6">
    <source>
        <dbReference type="ARBA" id="ARBA00022801"/>
    </source>
</evidence>
<evidence type="ECO:0000256" key="2">
    <source>
        <dbReference type="ARBA" id="ARBA00008531"/>
    </source>
</evidence>
<accession>A0A9D9GX87</accession>
<dbReference type="Gene3D" id="3.40.50.300">
    <property type="entry name" value="P-loop containing nucleotide triphosphate hydrolases"/>
    <property type="match status" value="1"/>
</dbReference>
<dbReference type="InterPro" id="IPR042101">
    <property type="entry name" value="SRP54_N_sf"/>
</dbReference>
<dbReference type="NCBIfam" id="TIGR00064">
    <property type="entry name" value="ftsY"/>
    <property type="match status" value="1"/>
</dbReference>
<dbReference type="InterPro" id="IPR036225">
    <property type="entry name" value="SRP/SRP_N"/>
</dbReference>
<evidence type="ECO:0000256" key="7">
    <source>
        <dbReference type="ARBA" id="ARBA00023134"/>
    </source>
</evidence>
<comment type="subcellular location">
    <subcellularLocation>
        <location evidence="1">Cell membrane</location>
        <topology evidence="1">Peripheral membrane protein</topology>
        <orientation evidence="1">Cytoplasmic side</orientation>
    </subcellularLocation>
</comment>
<dbReference type="Proteomes" id="UP000823613">
    <property type="component" value="Unassembled WGS sequence"/>
</dbReference>
<dbReference type="GO" id="GO:0006614">
    <property type="term" value="P:SRP-dependent cotranslational protein targeting to membrane"/>
    <property type="evidence" value="ECO:0007669"/>
    <property type="project" value="InterPro"/>
</dbReference>
<keyword evidence="8" id="KW-0472">Membrane</keyword>
<evidence type="ECO:0000256" key="4">
    <source>
        <dbReference type="ARBA" id="ARBA00022490"/>
    </source>
</evidence>
<gene>
    <name evidence="12" type="primary">ftsY</name>
    <name evidence="12" type="ORF">IAC58_03570</name>
</gene>
<dbReference type="EMBL" id="JADIMY010000076">
    <property type="protein sequence ID" value="MBO8427612.1"/>
    <property type="molecule type" value="Genomic_DNA"/>
</dbReference>
<dbReference type="InterPro" id="IPR003593">
    <property type="entry name" value="AAA+_ATPase"/>
</dbReference>
<dbReference type="InterPro" id="IPR000897">
    <property type="entry name" value="SRP54_GTPase_dom"/>
</dbReference>
<dbReference type="InterPro" id="IPR004390">
    <property type="entry name" value="SR_rcpt_FtsY"/>
</dbReference>
<dbReference type="FunFam" id="3.40.50.300:FF:000053">
    <property type="entry name" value="Signal recognition particle receptor FtsY"/>
    <property type="match status" value="1"/>
</dbReference>
<dbReference type="GO" id="GO:0005737">
    <property type="term" value="C:cytoplasm"/>
    <property type="evidence" value="ECO:0007669"/>
    <property type="project" value="UniProtKB-ARBA"/>
</dbReference>
<organism evidence="12 13">
    <name type="scientific">Candidatus Onthovivens merdipullorum</name>
    <dbReference type="NCBI Taxonomy" id="2840889"/>
    <lineage>
        <taxon>Bacteria</taxon>
        <taxon>Bacillati</taxon>
        <taxon>Bacillota</taxon>
        <taxon>Bacilli</taxon>
        <taxon>Bacillales</taxon>
        <taxon>Candidatus Onthovivens</taxon>
    </lineage>
</organism>
<dbReference type="PANTHER" id="PTHR43134:SF1">
    <property type="entry name" value="SIGNAL RECOGNITION PARTICLE RECEPTOR SUBUNIT ALPHA"/>
    <property type="match status" value="1"/>
</dbReference>
<dbReference type="Pfam" id="PF00448">
    <property type="entry name" value="SRP54"/>
    <property type="match status" value="1"/>
</dbReference>
<sequence length="284" mass="32245">QEYFENLEEILIEADCGVDFTMNLIEDLVDTIKKEKITDTNEINELLITKMFNNYYKNDEDKNFKDIDFTNVPKVLLVVGVNGVGKTTTIAKLAYRYLKMNKKVLLVAADTFRTGAKEQLEVWANRLNTEIITGKDNEDPASVTYNGVKYGKNNNYDLIIIDTAGRLQNKSHLMDELAKIKRVIKKEIDTSIDCFLIIDATTGQNGVLQAKAFKDLIDVDGIVITKMDGTSKGGIILAIKDELNIPVKFIGLGEKMEDLEEFDLNKYLYGLCKELIYEDEERIN</sequence>